<dbReference type="GeneID" id="75188807"/>
<dbReference type="Proteomes" id="UP001159075">
    <property type="component" value="Unassembled WGS sequence"/>
</dbReference>
<evidence type="ECO:0000313" key="3">
    <source>
        <dbReference type="EMBL" id="MDI5831799.1"/>
    </source>
</evidence>
<dbReference type="PANTHER" id="PTHR38780:SF1">
    <property type="entry name" value="PROTEIN TUSC"/>
    <property type="match status" value="1"/>
</dbReference>
<dbReference type="NCBIfam" id="TIGR03010">
    <property type="entry name" value="sulf_tusC_dsrF"/>
    <property type="match status" value="1"/>
</dbReference>
<keyword evidence="4" id="KW-1185">Reference proteome</keyword>
<dbReference type="SUPFAM" id="SSF75169">
    <property type="entry name" value="DsrEFH-like"/>
    <property type="match status" value="1"/>
</dbReference>
<dbReference type="Pfam" id="PF02635">
    <property type="entry name" value="DsrE"/>
    <property type="match status" value="1"/>
</dbReference>
<sequence>MKKICILFRSAPHGTTKGREALDFALLSASFEQEVSLVFVDEGVLHLLKDQQPELIGGKDYLAALKALPLYDIESVFACKQSLGDYGLSHGLLSIPVTILNDEAISAHLKAVDEVLVF</sequence>
<comment type="similarity">
    <text evidence="1">Belongs to the DsrF/TusC family.</text>
</comment>
<evidence type="ECO:0000256" key="1">
    <source>
        <dbReference type="ARBA" id="ARBA00005996"/>
    </source>
</evidence>
<dbReference type="InterPro" id="IPR017462">
    <property type="entry name" value="Sulphur_relay_TusC/DsrF"/>
</dbReference>
<dbReference type="InterPro" id="IPR027396">
    <property type="entry name" value="DsrEFH-like"/>
</dbReference>
<reference evidence="2" key="2">
    <citation type="submission" date="2019-04" db="EMBL/GenBank/DDBJ databases">
        <authorList>
            <person name="Zou H."/>
        </authorList>
    </citation>
    <scope>NUCLEOTIDE SEQUENCE</scope>
    <source>
        <strain evidence="2">2015oxa</strain>
    </source>
</reference>
<name>A0A073KLJ0_9GAMM</name>
<dbReference type="Proteomes" id="UP001152518">
    <property type="component" value="Unassembled WGS sequence"/>
</dbReference>
<dbReference type="EMBL" id="SUNE01000003">
    <property type="protein sequence ID" value="MDG5899592.1"/>
    <property type="molecule type" value="Genomic_DNA"/>
</dbReference>
<reference evidence="2" key="1">
    <citation type="journal article" date="2019" name="Int J Environ Res Public Health">
        <title>Characterization of Chromosome-Mediated BlaOXA-894 in Shewanella xiamenensis Isolated from Pig Wastewater.</title>
        <authorList>
            <person name="Zou H."/>
            <person name="Zhou Z."/>
            <person name="Xia H."/>
            <person name="Zhao Q."/>
            <person name="Li X."/>
        </authorList>
    </citation>
    <scope>NUCLEOTIDE SEQUENCE</scope>
    <source>
        <strain evidence="2">2015oxa</strain>
    </source>
</reference>
<evidence type="ECO:0000313" key="2">
    <source>
        <dbReference type="EMBL" id="MDG5899592.1"/>
    </source>
</evidence>
<dbReference type="NCBIfam" id="NF001238">
    <property type="entry name" value="PRK00211.1"/>
    <property type="match status" value="1"/>
</dbReference>
<dbReference type="EMBL" id="JAOTLW010000008">
    <property type="protein sequence ID" value="MDI5831799.1"/>
    <property type="molecule type" value="Genomic_DNA"/>
</dbReference>
<comment type="caution">
    <text evidence="2">The sequence shown here is derived from an EMBL/GenBank/DDBJ whole genome shotgun (WGS) entry which is preliminary data.</text>
</comment>
<gene>
    <name evidence="2" type="primary">tusC</name>
    <name evidence="2" type="ORF">E2650_06700</name>
    <name evidence="3" type="ORF">ODY93_09505</name>
</gene>
<protein>
    <submittedName>
        <fullName evidence="2">Sulfurtransferase complex subunit TusC</fullName>
    </submittedName>
</protein>
<evidence type="ECO:0000313" key="4">
    <source>
        <dbReference type="Proteomes" id="UP001159075"/>
    </source>
</evidence>
<dbReference type="InterPro" id="IPR003787">
    <property type="entry name" value="Sulphur_relay_DsrE/F-like"/>
</dbReference>
<dbReference type="Gene3D" id="3.40.1260.10">
    <property type="entry name" value="DsrEFH-like"/>
    <property type="match status" value="1"/>
</dbReference>
<accession>A0A073KLJ0</accession>
<dbReference type="RefSeq" id="WP_011622737.1">
    <property type="nucleotide sequence ID" value="NZ_AP025014.1"/>
</dbReference>
<dbReference type="PANTHER" id="PTHR38780">
    <property type="entry name" value="PROTEIN TUSC"/>
    <property type="match status" value="1"/>
</dbReference>
<dbReference type="OrthoDB" id="9789418at2"/>
<dbReference type="AlphaFoldDB" id="A0A073KLJ0"/>
<reference evidence="3 4" key="3">
    <citation type="submission" date="2022-09" db="EMBL/GenBank/DDBJ databases">
        <title>The outer-membrane cytochrome OmcA is essential for infection of Shewanella oneidensis by a zebrafish-associated bacteriophage.</title>
        <authorList>
            <person name="Grenfell A.W."/>
            <person name="Intile P."/>
            <person name="Mcfarlane J."/>
            <person name="Leung D."/>
            <person name="Abdalla K."/>
            <person name="Wold M."/>
            <person name="Kees E."/>
            <person name="Gralnick J."/>
        </authorList>
    </citation>
    <scope>NUCLEOTIDE SEQUENCE [LARGE SCALE GENOMIC DNA]</scope>
    <source>
        <strain evidence="3 4">NF-5</strain>
    </source>
</reference>
<organism evidence="2">
    <name type="scientific">Shewanella xiamenensis</name>
    <dbReference type="NCBI Taxonomy" id="332186"/>
    <lineage>
        <taxon>Bacteria</taxon>
        <taxon>Pseudomonadati</taxon>
        <taxon>Pseudomonadota</taxon>
        <taxon>Gammaproteobacteria</taxon>
        <taxon>Alteromonadales</taxon>
        <taxon>Shewanellaceae</taxon>
        <taxon>Shewanella</taxon>
    </lineage>
</organism>
<proteinExistence type="inferred from homology"/>